<dbReference type="AlphaFoldDB" id="A0A2N5SGT2"/>
<evidence type="ECO:0000313" key="2">
    <source>
        <dbReference type="EMBL" id="PLW12472.1"/>
    </source>
</evidence>
<dbReference type="STRING" id="200324.A0A2N5SGT2"/>
<evidence type="ECO:0008006" key="4">
    <source>
        <dbReference type="Google" id="ProtNLM"/>
    </source>
</evidence>
<dbReference type="EMBL" id="PGCJ01000981">
    <property type="protein sequence ID" value="PLW12472.1"/>
    <property type="molecule type" value="Genomic_DNA"/>
</dbReference>
<proteinExistence type="predicted"/>
<feature type="region of interest" description="Disordered" evidence="1">
    <location>
        <begin position="1"/>
        <end position="24"/>
    </location>
</feature>
<dbReference type="PANTHER" id="PTHR47150:SF5">
    <property type="entry name" value="OS07G0546750 PROTEIN"/>
    <property type="match status" value="1"/>
</dbReference>
<evidence type="ECO:0000313" key="3">
    <source>
        <dbReference type="Proteomes" id="UP000235388"/>
    </source>
</evidence>
<dbReference type="PANTHER" id="PTHR47150">
    <property type="entry name" value="OS12G0169200 PROTEIN"/>
    <property type="match status" value="1"/>
</dbReference>
<evidence type="ECO:0000256" key="1">
    <source>
        <dbReference type="SAM" id="MobiDB-lite"/>
    </source>
</evidence>
<reference evidence="2 3" key="1">
    <citation type="submission" date="2017-11" db="EMBL/GenBank/DDBJ databases">
        <title>De novo assembly and phasing of dikaryotic genomes from two isolates of Puccinia coronata f. sp. avenae, the causal agent of oat crown rust.</title>
        <authorList>
            <person name="Miller M.E."/>
            <person name="Zhang Y."/>
            <person name="Omidvar V."/>
            <person name="Sperschneider J."/>
            <person name="Schwessinger B."/>
            <person name="Raley C."/>
            <person name="Palmer J.M."/>
            <person name="Garnica D."/>
            <person name="Upadhyaya N."/>
            <person name="Rathjen J."/>
            <person name="Taylor J.M."/>
            <person name="Park R.F."/>
            <person name="Dodds P.N."/>
            <person name="Hirsch C.D."/>
            <person name="Kianian S.F."/>
            <person name="Figueroa M."/>
        </authorList>
    </citation>
    <scope>NUCLEOTIDE SEQUENCE [LARGE SCALE GENOMIC DNA]</scope>
    <source>
        <strain evidence="2">12NC29</strain>
    </source>
</reference>
<organism evidence="2 3">
    <name type="scientific">Puccinia coronata f. sp. avenae</name>
    <dbReference type="NCBI Taxonomy" id="200324"/>
    <lineage>
        <taxon>Eukaryota</taxon>
        <taxon>Fungi</taxon>
        <taxon>Dikarya</taxon>
        <taxon>Basidiomycota</taxon>
        <taxon>Pucciniomycotina</taxon>
        <taxon>Pucciniomycetes</taxon>
        <taxon>Pucciniales</taxon>
        <taxon>Pucciniaceae</taxon>
        <taxon>Puccinia</taxon>
    </lineage>
</organism>
<keyword evidence="3" id="KW-1185">Reference proteome</keyword>
<feature type="compositionally biased region" description="Polar residues" evidence="1">
    <location>
        <begin position="7"/>
        <end position="17"/>
    </location>
</feature>
<comment type="caution">
    <text evidence="2">The sequence shown here is derived from an EMBL/GenBank/DDBJ whole genome shotgun (WGS) entry which is preliminary data.</text>
</comment>
<dbReference type="OrthoDB" id="2506095at2759"/>
<name>A0A2N5SGT2_9BASI</name>
<dbReference type="Pfam" id="PF04827">
    <property type="entry name" value="Plant_tran"/>
    <property type="match status" value="1"/>
</dbReference>
<protein>
    <recommendedName>
        <fullName evidence="4">DDE Tnp4 domain-containing protein</fullName>
    </recommendedName>
</protein>
<gene>
    <name evidence="2" type="ORF">PCANC_21654</name>
</gene>
<accession>A0A2N5SGT2</accession>
<dbReference type="InterPro" id="IPR006912">
    <property type="entry name" value="Harbinger_derived_prot"/>
</dbReference>
<dbReference type="Proteomes" id="UP000235388">
    <property type="component" value="Unassembled WGS sequence"/>
</dbReference>
<sequence length="418" mass="46541">MPGTATMPATTLSSSNLKPIRVPKDYGSSSKELLKTTTLNNGSPNANGISNIEFDSAPLDNNTTASSLDSKKPGFSLLINTIVDVGKKNEKELTLISDINTFNWNIGNPLDPPPFAHFLSMDDLVHFCQIWARHYGYAVSKSNSVLVKDLTNEYPYFLRKPDCTGKMGLSPEQKITAVLQQLAYAVPFDATDEYCRLAETTAWQNMDVFCDAIQEIYGPTYLRSPNKEDLRNILAEMALRGFPGCLGSLDCMHWGWKNCPKALAGQFKGKEKTPTIVLEAVSTHSTWIWHSYFGTAGTLNDINILQQLPLFDSNLDGTSWGVNFDLNGTSYPNGYYLVDGIYPEWGTLIKSKGLLSSDPATRLFTKHQEAVHKDIERTFGILKARFQILAKPALQWYPGDLTSIINTCIILHNMIVEY</sequence>